<gene>
    <name evidence="7" type="primary">rapZ</name>
    <name evidence="7" type="ORF">GCM10009823_08290</name>
</gene>
<dbReference type="Pfam" id="PF22740">
    <property type="entry name" value="PapZ_C"/>
    <property type="match status" value="1"/>
</dbReference>
<dbReference type="RefSeq" id="WP_291796671.1">
    <property type="nucleotide sequence ID" value="NZ_BAAAPZ010000002.1"/>
</dbReference>
<feature type="binding site" evidence="4">
    <location>
        <begin position="70"/>
        <end position="73"/>
    </location>
    <ligand>
        <name>GTP</name>
        <dbReference type="ChEBI" id="CHEBI:37565"/>
    </ligand>
</feature>
<dbReference type="PANTHER" id="PTHR30448">
    <property type="entry name" value="RNASE ADAPTER PROTEIN RAPZ"/>
    <property type="match status" value="1"/>
</dbReference>
<keyword evidence="8" id="KW-1185">Reference proteome</keyword>
<keyword evidence="1 4" id="KW-0547">Nucleotide-binding</keyword>
<evidence type="ECO:0000259" key="6">
    <source>
        <dbReference type="Pfam" id="PF22740"/>
    </source>
</evidence>
<protein>
    <submittedName>
        <fullName evidence="7">RNase adapter RapZ</fullName>
    </submittedName>
</protein>
<evidence type="ECO:0000256" key="4">
    <source>
        <dbReference type="HAMAP-Rule" id="MF_00636"/>
    </source>
</evidence>
<dbReference type="InterPro" id="IPR053930">
    <property type="entry name" value="RapZ-like_N"/>
</dbReference>
<dbReference type="NCBIfam" id="NF003828">
    <property type="entry name" value="PRK05416.1"/>
    <property type="match status" value="1"/>
</dbReference>
<evidence type="ECO:0000313" key="7">
    <source>
        <dbReference type="EMBL" id="GAA2091274.1"/>
    </source>
</evidence>
<organism evidence="7 8">
    <name type="scientific">Brevibacterium salitolerans</name>
    <dbReference type="NCBI Taxonomy" id="1403566"/>
    <lineage>
        <taxon>Bacteria</taxon>
        <taxon>Bacillati</taxon>
        <taxon>Actinomycetota</taxon>
        <taxon>Actinomycetes</taxon>
        <taxon>Micrococcales</taxon>
        <taxon>Brevibacteriaceae</taxon>
        <taxon>Brevibacterium</taxon>
    </lineage>
</organism>
<comment type="caution">
    <text evidence="7">The sequence shown here is derived from an EMBL/GenBank/DDBJ whole genome shotgun (WGS) entry which is preliminary data.</text>
</comment>
<feature type="binding site" evidence="4">
    <location>
        <begin position="19"/>
        <end position="26"/>
    </location>
    <ligand>
        <name>ATP</name>
        <dbReference type="ChEBI" id="CHEBI:30616"/>
    </ligand>
</feature>
<keyword evidence="3 4" id="KW-0342">GTP-binding</keyword>
<dbReference type="HAMAP" id="MF_00636">
    <property type="entry name" value="RapZ_like"/>
    <property type="match status" value="1"/>
</dbReference>
<dbReference type="Gene3D" id="3.40.50.300">
    <property type="entry name" value="P-loop containing nucleotide triphosphate hydrolases"/>
    <property type="match status" value="1"/>
</dbReference>
<dbReference type="PIRSF" id="PIRSF005052">
    <property type="entry name" value="P-loopkin"/>
    <property type="match status" value="1"/>
</dbReference>
<evidence type="ECO:0000259" key="5">
    <source>
        <dbReference type="Pfam" id="PF03668"/>
    </source>
</evidence>
<proteinExistence type="inferred from homology"/>
<feature type="domain" description="RapZ C-terminal" evidence="6">
    <location>
        <begin position="175"/>
        <end position="294"/>
    </location>
</feature>
<dbReference type="InterPro" id="IPR027417">
    <property type="entry name" value="P-loop_NTPase"/>
</dbReference>
<dbReference type="EMBL" id="BAAAPZ010000002">
    <property type="protein sequence ID" value="GAA2091274.1"/>
    <property type="molecule type" value="Genomic_DNA"/>
</dbReference>
<evidence type="ECO:0000256" key="2">
    <source>
        <dbReference type="ARBA" id="ARBA00022840"/>
    </source>
</evidence>
<dbReference type="InterPro" id="IPR053931">
    <property type="entry name" value="RapZ_C"/>
</dbReference>
<accession>A0ABN2WFJ7</accession>
<dbReference type="Pfam" id="PF03668">
    <property type="entry name" value="RapZ-like_N"/>
    <property type="match status" value="1"/>
</dbReference>
<reference evidence="7 8" key="1">
    <citation type="journal article" date="2019" name="Int. J. Syst. Evol. Microbiol.">
        <title>The Global Catalogue of Microorganisms (GCM) 10K type strain sequencing project: providing services to taxonomists for standard genome sequencing and annotation.</title>
        <authorList>
            <consortium name="The Broad Institute Genomics Platform"/>
            <consortium name="The Broad Institute Genome Sequencing Center for Infectious Disease"/>
            <person name="Wu L."/>
            <person name="Ma J."/>
        </authorList>
    </citation>
    <scope>NUCLEOTIDE SEQUENCE [LARGE SCALE GENOMIC DNA]</scope>
    <source>
        <strain evidence="7 8">JCM 15900</strain>
    </source>
</reference>
<dbReference type="Proteomes" id="UP001500984">
    <property type="component" value="Unassembled WGS sequence"/>
</dbReference>
<keyword evidence="2 4" id="KW-0067">ATP-binding</keyword>
<feature type="domain" description="RapZ-like N-terminal" evidence="5">
    <location>
        <begin position="12"/>
        <end position="168"/>
    </location>
</feature>
<dbReference type="InterPro" id="IPR005337">
    <property type="entry name" value="RapZ-like"/>
</dbReference>
<evidence type="ECO:0000313" key="8">
    <source>
        <dbReference type="Proteomes" id="UP001500984"/>
    </source>
</evidence>
<name>A0ABN2WFJ7_9MICO</name>
<evidence type="ECO:0000256" key="3">
    <source>
        <dbReference type="ARBA" id="ARBA00023134"/>
    </source>
</evidence>
<sequence length="297" mass="32875">MTSENETRPDQVDVLLVTGMSGAGKTTAARVLEDLDWYVVDNLPPQMIAPLLELVGRADGALPKVAVVADIRGRSTQRTDLDHAVDEYLKQGIMVRVLFLDASDDVLVQRFESVRRPHPLQGEGTLLDGIAAEREALDNLRHRAGVVIDTSELNVHELGREVRQAFSSEDAETLRLTVMSFGFKNGVPKDGDHVADVRFLPNPHWVPHLRPFNGTDREVADFVFADPGAGEFLDHYTAALRIAIEGYLRESRGYATIAVGCTGGKHRSVAMAEELGRRLREQTPARVTVRHRDLGRE</sequence>
<dbReference type="PANTHER" id="PTHR30448:SF0">
    <property type="entry name" value="RNASE ADAPTER PROTEIN RAPZ"/>
    <property type="match status" value="1"/>
</dbReference>
<evidence type="ECO:0000256" key="1">
    <source>
        <dbReference type="ARBA" id="ARBA00022741"/>
    </source>
</evidence>
<dbReference type="SUPFAM" id="SSF52540">
    <property type="entry name" value="P-loop containing nucleoside triphosphate hydrolases"/>
    <property type="match status" value="1"/>
</dbReference>